<dbReference type="AlphaFoldDB" id="A0A1R1F0S8"/>
<dbReference type="Gene3D" id="3.40.50.300">
    <property type="entry name" value="P-loop containing nucleotide triphosphate hydrolases"/>
    <property type="match status" value="2"/>
</dbReference>
<gene>
    <name evidence="7" type="ORF">BK138_03500</name>
</gene>
<dbReference type="GO" id="GO:0016787">
    <property type="term" value="F:hydrolase activity"/>
    <property type="evidence" value="ECO:0007669"/>
    <property type="project" value="UniProtKB-UniRule"/>
</dbReference>
<evidence type="ECO:0000313" key="7">
    <source>
        <dbReference type="EMBL" id="OMF57673.1"/>
    </source>
</evidence>
<reference evidence="7 8" key="1">
    <citation type="submission" date="2016-11" db="EMBL/GenBank/DDBJ databases">
        <title>Paenibacillus species isolates.</title>
        <authorList>
            <person name="Beno S.M."/>
        </authorList>
    </citation>
    <scope>NUCLEOTIDE SEQUENCE [LARGE SCALE GENOMIC DNA]</scope>
    <source>
        <strain evidence="7 8">FSL R5-0378</strain>
    </source>
</reference>
<sequence>MSQELQQEQQRVDQVIGIIQDQINEYEEATARRRQEVVDIRKHFWEDVTVNTDNFDDFLETIISLRQQSEVLSLSQGSHRQSSKRLSQLQRMQDVPYFGRIDFAEEGMNETERVYIGVSSLTDATGEKFLIYDWRAPVSSMYYDCTPGPAEYITPGGPIQGTLEQKWQYIIRSGVIQSMFDTRLTIGDEILQQVLGQSADTHMRSIVATIQQEQNRIIRHDSARLLIVQGAAGSGKTSAALQRIAYLLYKYRNRLTADQMLLFSPNAMFKSYVSSVLPELGEENMQQVTFQEYLNHRLSGFFDVEDPYTQLEYVLTASEDPDYRVRMAGIRFKATKTFFDRIQSCRQALEQSGMVFKDISFKGKTLVSAEEILDRFYSEHTTLRFNNRLEKLSDWLKELVKEAEKAERRKPWVQDAVELVDNDEYQQAYAHLRKKHGLTEESEEDVDLELVRKELARRIVSRKFRRIRQQIKDLGFIDTPAIYKQMLVSHPADGEVEGAELPSEWNEISEMTSRQMDQGKLLYEDATPYLLLKELIEGFQTNVSIRHVLVDEAQDYSPFQFEFIKRLFPAAKMTVLGDFNQAVFAHADGTDDFGMLAELYGKEQTDAIILNRSYRSTRPIVEFTRALIPNGEEIIPFDRNGSRPVLTRAADAEQLHQSIRQKVKQFREQGHRTVAIICKSAAQSASVFESLHDLEDIKLVTSGSIEYKQGIVVIPVYLAKGIEFDAVIVYNASDEEYGEESLRRLFYTACTRAMHELQLYSIGKPSRFVQEASSWIAEDSIL</sequence>
<keyword evidence="1 5" id="KW-0547">Nucleotide-binding</keyword>
<dbReference type="SUPFAM" id="SSF52540">
    <property type="entry name" value="P-loop containing nucleoside triphosphate hydrolases"/>
    <property type="match status" value="1"/>
</dbReference>
<name>A0A1R1F0S8_9BACL</name>
<dbReference type="PROSITE" id="PS51198">
    <property type="entry name" value="UVRD_HELICASE_ATP_BIND"/>
    <property type="match status" value="1"/>
</dbReference>
<keyword evidence="4 5" id="KW-0067">ATP-binding</keyword>
<keyword evidence="2 5" id="KW-0378">Hydrolase</keyword>
<organism evidence="7 8">
    <name type="scientific">Paenibacillus rhizosphaerae</name>
    <dbReference type="NCBI Taxonomy" id="297318"/>
    <lineage>
        <taxon>Bacteria</taxon>
        <taxon>Bacillati</taxon>
        <taxon>Bacillota</taxon>
        <taxon>Bacilli</taxon>
        <taxon>Bacillales</taxon>
        <taxon>Paenibacillaceae</taxon>
        <taxon>Paenibacillus</taxon>
    </lineage>
</organism>
<evidence type="ECO:0000256" key="2">
    <source>
        <dbReference type="ARBA" id="ARBA00022801"/>
    </source>
</evidence>
<dbReference type="PANTHER" id="PTHR11070:SF17">
    <property type="entry name" value="DNA HELICASE IV"/>
    <property type="match status" value="1"/>
</dbReference>
<dbReference type="Pfam" id="PF00580">
    <property type="entry name" value="UvrD-helicase"/>
    <property type="match status" value="1"/>
</dbReference>
<evidence type="ECO:0000256" key="4">
    <source>
        <dbReference type="ARBA" id="ARBA00022840"/>
    </source>
</evidence>
<dbReference type="InterPro" id="IPR000212">
    <property type="entry name" value="DNA_helicase_UvrD/REP"/>
</dbReference>
<protein>
    <submittedName>
        <fullName evidence="7">Helicase</fullName>
    </submittedName>
</protein>
<dbReference type="STRING" id="297318.BK138_03500"/>
<evidence type="ECO:0000313" key="8">
    <source>
        <dbReference type="Proteomes" id="UP000187172"/>
    </source>
</evidence>
<dbReference type="InterPro" id="IPR014016">
    <property type="entry name" value="UvrD-like_ATP-bd"/>
</dbReference>
<dbReference type="EMBL" id="MRTP01000001">
    <property type="protein sequence ID" value="OMF57673.1"/>
    <property type="molecule type" value="Genomic_DNA"/>
</dbReference>
<accession>A0A1R1F0S8</accession>
<dbReference type="GO" id="GO:0043138">
    <property type="term" value="F:3'-5' DNA helicase activity"/>
    <property type="evidence" value="ECO:0007669"/>
    <property type="project" value="TreeGrafter"/>
</dbReference>
<evidence type="ECO:0000256" key="5">
    <source>
        <dbReference type="PROSITE-ProRule" id="PRU00560"/>
    </source>
</evidence>
<evidence type="ECO:0000256" key="3">
    <source>
        <dbReference type="ARBA" id="ARBA00022806"/>
    </source>
</evidence>
<comment type="caution">
    <text evidence="7">The sequence shown here is derived from an EMBL/GenBank/DDBJ whole genome shotgun (WGS) entry which is preliminary data.</text>
</comment>
<keyword evidence="3 5" id="KW-0347">Helicase</keyword>
<dbReference type="GO" id="GO:0005829">
    <property type="term" value="C:cytosol"/>
    <property type="evidence" value="ECO:0007669"/>
    <property type="project" value="TreeGrafter"/>
</dbReference>
<dbReference type="Proteomes" id="UP000187172">
    <property type="component" value="Unassembled WGS sequence"/>
</dbReference>
<dbReference type="InterPro" id="IPR027417">
    <property type="entry name" value="P-loop_NTPase"/>
</dbReference>
<evidence type="ECO:0000259" key="6">
    <source>
        <dbReference type="PROSITE" id="PS51198"/>
    </source>
</evidence>
<feature type="binding site" evidence="5">
    <location>
        <begin position="230"/>
        <end position="237"/>
    </location>
    <ligand>
        <name>ATP</name>
        <dbReference type="ChEBI" id="CHEBI:30616"/>
    </ligand>
</feature>
<dbReference type="NCBIfam" id="NF041464">
    <property type="entry name" value="HelD_BACSU"/>
    <property type="match status" value="1"/>
</dbReference>
<dbReference type="PANTHER" id="PTHR11070">
    <property type="entry name" value="UVRD / RECB / PCRA DNA HELICASE FAMILY MEMBER"/>
    <property type="match status" value="1"/>
</dbReference>
<proteinExistence type="predicted"/>
<dbReference type="InterPro" id="IPR048228">
    <property type="entry name" value="HelD_bacillota"/>
</dbReference>
<dbReference type="GO" id="GO:0003677">
    <property type="term" value="F:DNA binding"/>
    <property type="evidence" value="ECO:0007669"/>
    <property type="project" value="InterPro"/>
</dbReference>
<feature type="domain" description="UvrD-like helicase ATP-binding" evidence="6">
    <location>
        <begin position="209"/>
        <end position="617"/>
    </location>
</feature>
<dbReference type="InterPro" id="IPR027785">
    <property type="entry name" value="UvrD-like_helicase_C"/>
</dbReference>
<dbReference type="RefSeq" id="WP_076165814.1">
    <property type="nucleotide sequence ID" value="NZ_MRTP01000001.1"/>
</dbReference>
<dbReference type="GO" id="GO:0000725">
    <property type="term" value="P:recombinational repair"/>
    <property type="evidence" value="ECO:0007669"/>
    <property type="project" value="TreeGrafter"/>
</dbReference>
<keyword evidence="8" id="KW-1185">Reference proteome</keyword>
<dbReference type="GO" id="GO:0005524">
    <property type="term" value="F:ATP binding"/>
    <property type="evidence" value="ECO:0007669"/>
    <property type="project" value="UniProtKB-UniRule"/>
</dbReference>
<dbReference type="Pfam" id="PF13538">
    <property type="entry name" value="UvrD_C_2"/>
    <property type="match status" value="1"/>
</dbReference>
<evidence type="ECO:0000256" key="1">
    <source>
        <dbReference type="ARBA" id="ARBA00022741"/>
    </source>
</evidence>